<dbReference type="OrthoDB" id="9981319at2759"/>
<evidence type="ECO:0000259" key="2">
    <source>
        <dbReference type="Pfam" id="PF14832"/>
    </source>
</evidence>
<sequence>MPHYEISHTTPLSATQRTHLASAITTLHCTTFSAASIFVNITFHDHHHHEKAKQTGYTKTTFVGGKEVSSTIQYNPHPLPSHDPSIHPSIHP</sequence>
<name>A0A6A6SFA6_9PLEO</name>
<gene>
    <name evidence="3" type="ORF">P280DRAFT_465708</name>
</gene>
<dbReference type="AlphaFoldDB" id="A0A6A6SFA6"/>
<dbReference type="Proteomes" id="UP000799753">
    <property type="component" value="Unassembled WGS sequence"/>
</dbReference>
<feature type="domain" description="Tautomerase cis-CaaD-like" evidence="2">
    <location>
        <begin position="1"/>
        <end position="70"/>
    </location>
</feature>
<feature type="region of interest" description="Disordered" evidence="1">
    <location>
        <begin position="70"/>
        <end position="92"/>
    </location>
</feature>
<dbReference type="InterPro" id="IPR014347">
    <property type="entry name" value="Tautomerase/MIF_sf"/>
</dbReference>
<organism evidence="3 4">
    <name type="scientific">Massarina eburnea CBS 473.64</name>
    <dbReference type="NCBI Taxonomy" id="1395130"/>
    <lineage>
        <taxon>Eukaryota</taxon>
        <taxon>Fungi</taxon>
        <taxon>Dikarya</taxon>
        <taxon>Ascomycota</taxon>
        <taxon>Pezizomycotina</taxon>
        <taxon>Dothideomycetes</taxon>
        <taxon>Pleosporomycetidae</taxon>
        <taxon>Pleosporales</taxon>
        <taxon>Massarineae</taxon>
        <taxon>Massarinaceae</taxon>
        <taxon>Massarina</taxon>
    </lineage>
</organism>
<dbReference type="InterPro" id="IPR028116">
    <property type="entry name" value="Cis-CaaD-like"/>
</dbReference>
<protein>
    <recommendedName>
        <fullName evidence="2">Tautomerase cis-CaaD-like domain-containing protein</fullName>
    </recommendedName>
</protein>
<dbReference type="Gene3D" id="3.30.429.10">
    <property type="entry name" value="Macrophage Migration Inhibitory Factor"/>
    <property type="match status" value="1"/>
</dbReference>
<keyword evidence="4" id="KW-1185">Reference proteome</keyword>
<dbReference type="Pfam" id="PF14832">
    <property type="entry name" value="Tautomerase_3"/>
    <property type="match status" value="1"/>
</dbReference>
<evidence type="ECO:0000313" key="4">
    <source>
        <dbReference type="Proteomes" id="UP000799753"/>
    </source>
</evidence>
<evidence type="ECO:0000313" key="3">
    <source>
        <dbReference type="EMBL" id="KAF2645962.1"/>
    </source>
</evidence>
<reference evidence="3" key="1">
    <citation type="journal article" date="2020" name="Stud. Mycol.">
        <title>101 Dothideomycetes genomes: a test case for predicting lifestyles and emergence of pathogens.</title>
        <authorList>
            <person name="Haridas S."/>
            <person name="Albert R."/>
            <person name="Binder M."/>
            <person name="Bloem J."/>
            <person name="Labutti K."/>
            <person name="Salamov A."/>
            <person name="Andreopoulos B."/>
            <person name="Baker S."/>
            <person name="Barry K."/>
            <person name="Bills G."/>
            <person name="Bluhm B."/>
            <person name="Cannon C."/>
            <person name="Castanera R."/>
            <person name="Culley D."/>
            <person name="Daum C."/>
            <person name="Ezra D."/>
            <person name="Gonzalez J."/>
            <person name="Henrissat B."/>
            <person name="Kuo A."/>
            <person name="Liang C."/>
            <person name="Lipzen A."/>
            <person name="Lutzoni F."/>
            <person name="Magnuson J."/>
            <person name="Mondo S."/>
            <person name="Nolan M."/>
            <person name="Ohm R."/>
            <person name="Pangilinan J."/>
            <person name="Park H.-J."/>
            <person name="Ramirez L."/>
            <person name="Alfaro M."/>
            <person name="Sun H."/>
            <person name="Tritt A."/>
            <person name="Yoshinaga Y."/>
            <person name="Zwiers L.-H."/>
            <person name="Turgeon B."/>
            <person name="Goodwin S."/>
            <person name="Spatafora J."/>
            <person name="Crous P."/>
            <person name="Grigoriev I."/>
        </authorList>
    </citation>
    <scope>NUCLEOTIDE SEQUENCE</scope>
    <source>
        <strain evidence="3">CBS 473.64</strain>
    </source>
</reference>
<proteinExistence type="predicted"/>
<dbReference type="EMBL" id="MU006777">
    <property type="protein sequence ID" value="KAF2645962.1"/>
    <property type="molecule type" value="Genomic_DNA"/>
</dbReference>
<evidence type="ECO:0000256" key="1">
    <source>
        <dbReference type="SAM" id="MobiDB-lite"/>
    </source>
</evidence>
<accession>A0A6A6SFA6</accession>